<organism evidence="8 9">
    <name type="scientific">Rhamnella rubrinervis</name>
    <dbReference type="NCBI Taxonomy" id="2594499"/>
    <lineage>
        <taxon>Eukaryota</taxon>
        <taxon>Viridiplantae</taxon>
        <taxon>Streptophyta</taxon>
        <taxon>Embryophyta</taxon>
        <taxon>Tracheophyta</taxon>
        <taxon>Spermatophyta</taxon>
        <taxon>Magnoliopsida</taxon>
        <taxon>eudicotyledons</taxon>
        <taxon>Gunneridae</taxon>
        <taxon>Pentapetalae</taxon>
        <taxon>rosids</taxon>
        <taxon>fabids</taxon>
        <taxon>Rosales</taxon>
        <taxon>Rhamnaceae</taxon>
        <taxon>rhamnoid group</taxon>
        <taxon>Rhamneae</taxon>
        <taxon>Rhamnella</taxon>
    </lineage>
</organism>
<accession>A0A8K0MLI4</accession>
<comment type="caution">
    <text evidence="8">The sequence shown here is derived from an EMBL/GenBank/DDBJ whole genome shotgun (WGS) entry which is preliminary data.</text>
</comment>
<keyword evidence="3" id="KW-0689">Ribosomal protein</keyword>
<dbReference type="Pfam" id="PF00542">
    <property type="entry name" value="Ribosomal_L12"/>
    <property type="match status" value="1"/>
</dbReference>
<dbReference type="InterPro" id="IPR027450">
    <property type="entry name" value="AlkB-like"/>
</dbReference>
<dbReference type="Proteomes" id="UP000796880">
    <property type="component" value="Unassembled WGS sequence"/>
</dbReference>
<dbReference type="GO" id="GO:0005840">
    <property type="term" value="C:ribosome"/>
    <property type="evidence" value="ECO:0007669"/>
    <property type="project" value="UniProtKB-KW"/>
</dbReference>
<dbReference type="GO" id="GO:0006412">
    <property type="term" value="P:translation"/>
    <property type="evidence" value="ECO:0007669"/>
    <property type="project" value="InterPro"/>
</dbReference>
<keyword evidence="4" id="KW-0687">Ribonucleoprotein</keyword>
<evidence type="ECO:0000256" key="4">
    <source>
        <dbReference type="ARBA" id="ARBA00023274"/>
    </source>
</evidence>
<dbReference type="SUPFAM" id="SSF51197">
    <property type="entry name" value="Clavaminate synthase-like"/>
    <property type="match status" value="1"/>
</dbReference>
<feature type="domain" description="Large ribosomal subunit protein bL12 oligomerization" evidence="7">
    <location>
        <begin position="63"/>
        <end position="97"/>
    </location>
</feature>
<dbReference type="EMBL" id="VOIH02000003">
    <property type="protein sequence ID" value="KAF3450606.1"/>
    <property type="molecule type" value="Genomic_DNA"/>
</dbReference>
<dbReference type="GO" id="GO:1990904">
    <property type="term" value="C:ribonucleoprotein complex"/>
    <property type="evidence" value="ECO:0007669"/>
    <property type="project" value="UniProtKB-KW"/>
</dbReference>
<dbReference type="CDD" id="cd00387">
    <property type="entry name" value="Ribosomal_L7_L12"/>
    <property type="match status" value="1"/>
</dbReference>
<reference evidence="8" key="1">
    <citation type="submission" date="2020-03" db="EMBL/GenBank/DDBJ databases">
        <title>A high-quality chromosome-level genome assembly of a woody plant with both climbing and erect habits, Rhamnella rubrinervis.</title>
        <authorList>
            <person name="Lu Z."/>
            <person name="Yang Y."/>
            <person name="Zhu X."/>
            <person name="Sun Y."/>
        </authorList>
    </citation>
    <scope>NUCLEOTIDE SEQUENCE</scope>
    <source>
        <strain evidence="8">BYM</strain>
        <tissue evidence="8">Leaf</tissue>
    </source>
</reference>
<dbReference type="GO" id="GO:0005737">
    <property type="term" value="C:cytoplasm"/>
    <property type="evidence" value="ECO:0007669"/>
    <property type="project" value="UniProtKB-ARBA"/>
</dbReference>
<evidence type="ECO:0000256" key="3">
    <source>
        <dbReference type="ARBA" id="ARBA00022980"/>
    </source>
</evidence>
<proteinExistence type="inferred from homology"/>
<feature type="domain" description="Large ribosomal subunit protein bL12 C-terminal" evidence="5">
    <location>
        <begin position="117"/>
        <end position="183"/>
    </location>
</feature>
<evidence type="ECO:0000256" key="1">
    <source>
        <dbReference type="ARBA" id="ARBA00007197"/>
    </source>
</evidence>
<dbReference type="Gene3D" id="2.60.120.590">
    <property type="entry name" value="Alpha-ketoglutarate-dependent dioxygenase AlkB-like"/>
    <property type="match status" value="1"/>
</dbReference>
<dbReference type="HAMAP" id="MF_00368">
    <property type="entry name" value="Ribosomal_bL12"/>
    <property type="match status" value="1"/>
</dbReference>
<sequence>MRYLQFIPSNFSRIRKTLARSIQNPSLPASSPIKSQSLSPRNGLQLLRDYNTASVAPERVMMIVDQISDLTLLEVAGLMEVLREKFGVGVTTNGMGFGGLKGAAKGEEKAAEEKTAFDLKLKEFDATQKMKVMMEVRTLTDLGLKEAKELVEKAPTLLKKEVTKEEGEAIIAKMKKVGAKVTMEYIKRFDICSPGIITPDPWFQRPAACVRSVPHRKFEPVLLRPGMVLLRNFLCHEEQVDIVRTCRTLGVGHGGFHQSVCKDGGKIGPQMMHLGLNSIYEIINRRKLPCIPLAFERKGRLALSSAQEFMKVDFNAGATYEDILPSFLIQACVVSFYSVSLLPKRRRSFCSSQQFHVPTGSLCGASSIVSLHVGDSAEFLFRNLRYVNDRLTGDVNKLKISLDSGDALIYGAATQGSDHAIAHQIHLLRPQSGSHGDRVFRELLSSVGDWEWKPTISLAGLQFQGHVKGRPEDQTQITATHLRNAGFHTWEKLILK</sequence>
<dbReference type="SUPFAM" id="SSF48300">
    <property type="entry name" value="Ribosomal protein L7/12, oligomerisation (N-terminal) domain"/>
    <property type="match status" value="1"/>
</dbReference>
<evidence type="ECO:0008006" key="10">
    <source>
        <dbReference type="Google" id="ProtNLM"/>
    </source>
</evidence>
<evidence type="ECO:0000259" key="5">
    <source>
        <dbReference type="Pfam" id="PF00542"/>
    </source>
</evidence>
<dbReference type="SUPFAM" id="SSF54736">
    <property type="entry name" value="ClpS-like"/>
    <property type="match status" value="1"/>
</dbReference>
<evidence type="ECO:0000259" key="7">
    <source>
        <dbReference type="Pfam" id="PF16320"/>
    </source>
</evidence>
<dbReference type="InterPro" id="IPR036235">
    <property type="entry name" value="Ribosomal_bL12_oligo_N_sf"/>
</dbReference>
<evidence type="ECO:0000313" key="9">
    <source>
        <dbReference type="Proteomes" id="UP000796880"/>
    </source>
</evidence>
<dbReference type="InterPro" id="IPR000206">
    <property type="entry name" value="Ribosomal_bL12"/>
</dbReference>
<dbReference type="OrthoDB" id="250175at2759"/>
<dbReference type="Pfam" id="PF13532">
    <property type="entry name" value="2OG-FeII_Oxy_2"/>
    <property type="match status" value="1"/>
</dbReference>
<dbReference type="Pfam" id="PF16320">
    <property type="entry name" value="Ribosomal_L12_N"/>
    <property type="match status" value="1"/>
</dbReference>
<feature type="domain" description="Alpha-ketoglutarate-dependent dioxygenase AlkB-like" evidence="6">
    <location>
        <begin position="226"/>
        <end position="426"/>
    </location>
</feature>
<dbReference type="GO" id="GO:0003735">
    <property type="term" value="F:structural constituent of ribosome"/>
    <property type="evidence" value="ECO:0007669"/>
    <property type="project" value="InterPro"/>
</dbReference>
<evidence type="ECO:0000259" key="6">
    <source>
        <dbReference type="Pfam" id="PF13532"/>
    </source>
</evidence>
<evidence type="ECO:0000313" key="8">
    <source>
        <dbReference type="EMBL" id="KAF3450606.1"/>
    </source>
</evidence>
<gene>
    <name evidence="8" type="ORF">FNV43_RR06695</name>
</gene>
<dbReference type="PANTHER" id="PTHR45987:SF4">
    <property type="entry name" value="LARGE RIBOSOMAL SUBUNIT PROTEIN BL12M"/>
    <property type="match status" value="1"/>
</dbReference>
<protein>
    <recommendedName>
        <fullName evidence="10">Ribosomal protein L7/L12 C-terminal domain-containing protein</fullName>
    </recommendedName>
</protein>
<comment type="similarity">
    <text evidence="1">Belongs to the bacterial ribosomal protein bL12 family.</text>
</comment>
<evidence type="ECO:0000256" key="2">
    <source>
        <dbReference type="ARBA" id="ARBA00007879"/>
    </source>
</evidence>
<dbReference type="InterPro" id="IPR014719">
    <property type="entry name" value="Ribosomal_bL12_C/ClpS-like"/>
</dbReference>
<comment type="similarity">
    <text evidence="2">Belongs to the alkB family.</text>
</comment>
<dbReference type="NCBIfam" id="TIGR00855">
    <property type="entry name" value="L12"/>
    <property type="match status" value="1"/>
</dbReference>
<dbReference type="Gene3D" id="3.30.1390.10">
    <property type="match status" value="1"/>
</dbReference>
<dbReference type="InterPro" id="IPR037151">
    <property type="entry name" value="AlkB-like_sf"/>
</dbReference>
<dbReference type="PANTHER" id="PTHR45987">
    <property type="entry name" value="39S RIBOSOMAL PROTEIN L12"/>
    <property type="match status" value="1"/>
</dbReference>
<dbReference type="GO" id="GO:0003729">
    <property type="term" value="F:mRNA binding"/>
    <property type="evidence" value="ECO:0007669"/>
    <property type="project" value="TreeGrafter"/>
</dbReference>
<dbReference type="InterPro" id="IPR013823">
    <property type="entry name" value="Ribosomal_bL12_C"/>
</dbReference>
<keyword evidence="9" id="KW-1185">Reference proteome</keyword>
<name>A0A8K0MLI4_9ROSA</name>
<dbReference type="Gene3D" id="1.20.5.710">
    <property type="entry name" value="Single helix bin"/>
    <property type="match status" value="1"/>
</dbReference>
<dbReference type="InterPro" id="IPR008932">
    <property type="entry name" value="Ribosomal_bL12_oligo"/>
</dbReference>
<dbReference type="AlphaFoldDB" id="A0A8K0MLI4"/>